<evidence type="ECO:0000313" key="1">
    <source>
        <dbReference type="EMBL" id="KAH7907298.1"/>
    </source>
</evidence>
<proteinExistence type="predicted"/>
<dbReference type="Proteomes" id="UP000790377">
    <property type="component" value="Unassembled WGS sequence"/>
</dbReference>
<sequence>RTNPKALRHDVNASFASMDREVLIFQWKALCARTGTEGFYVVVRGSVEDFAEPKLFFTEKAEKFAKAVLDIEPRNLAMKLESWVVNLPAASNWQRPLNKLIGECRAHIQDELECILIKKKIYGMFKMNYDNYERAIVEKHGVALVG</sequence>
<protein>
    <submittedName>
        <fullName evidence="1">Uncharacterized protein</fullName>
    </submittedName>
</protein>
<dbReference type="EMBL" id="MU267918">
    <property type="protein sequence ID" value="KAH7907298.1"/>
    <property type="molecule type" value="Genomic_DNA"/>
</dbReference>
<feature type="non-terminal residue" evidence="1">
    <location>
        <position position="1"/>
    </location>
</feature>
<comment type="caution">
    <text evidence="1">The sequence shown here is derived from an EMBL/GenBank/DDBJ whole genome shotgun (WGS) entry which is preliminary data.</text>
</comment>
<feature type="non-terminal residue" evidence="1">
    <location>
        <position position="146"/>
    </location>
</feature>
<name>A0ACB8A2N2_9AGAM</name>
<organism evidence="1 2">
    <name type="scientific">Hygrophoropsis aurantiaca</name>
    <dbReference type="NCBI Taxonomy" id="72124"/>
    <lineage>
        <taxon>Eukaryota</taxon>
        <taxon>Fungi</taxon>
        <taxon>Dikarya</taxon>
        <taxon>Basidiomycota</taxon>
        <taxon>Agaricomycotina</taxon>
        <taxon>Agaricomycetes</taxon>
        <taxon>Agaricomycetidae</taxon>
        <taxon>Boletales</taxon>
        <taxon>Coniophorineae</taxon>
        <taxon>Hygrophoropsidaceae</taxon>
        <taxon>Hygrophoropsis</taxon>
    </lineage>
</organism>
<reference evidence="1" key="1">
    <citation type="journal article" date="2021" name="New Phytol.">
        <title>Evolutionary innovations through gain and loss of genes in the ectomycorrhizal Boletales.</title>
        <authorList>
            <person name="Wu G."/>
            <person name="Miyauchi S."/>
            <person name="Morin E."/>
            <person name="Kuo A."/>
            <person name="Drula E."/>
            <person name="Varga T."/>
            <person name="Kohler A."/>
            <person name="Feng B."/>
            <person name="Cao Y."/>
            <person name="Lipzen A."/>
            <person name="Daum C."/>
            <person name="Hundley H."/>
            <person name="Pangilinan J."/>
            <person name="Johnson J."/>
            <person name="Barry K."/>
            <person name="LaButti K."/>
            <person name="Ng V."/>
            <person name="Ahrendt S."/>
            <person name="Min B."/>
            <person name="Choi I.G."/>
            <person name="Park H."/>
            <person name="Plett J.M."/>
            <person name="Magnuson J."/>
            <person name="Spatafora J.W."/>
            <person name="Nagy L.G."/>
            <person name="Henrissat B."/>
            <person name="Grigoriev I.V."/>
            <person name="Yang Z.L."/>
            <person name="Xu J."/>
            <person name="Martin F.M."/>
        </authorList>
    </citation>
    <scope>NUCLEOTIDE SEQUENCE</scope>
    <source>
        <strain evidence="1">ATCC 28755</strain>
    </source>
</reference>
<accession>A0ACB8A2N2</accession>
<gene>
    <name evidence="1" type="ORF">BJ138DRAFT_964503</name>
</gene>
<keyword evidence="2" id="KW-1185">Reference proteome</keyword>
<evidence type="ECO:0000313" key="2">
    <source>
        <dbReference type="Proteomes" id="UP000790377"/>
    </source>
</evidence>